<dbReference type="OrthoDB" id="411301at2"/>
<dbReference type="STRING" id="299255.SAMN02745129_0237"/>
<organism evidence="1 2">
    <name type="scientific">Ferrimonas marina</name>
    <dbReference type="NCBI Taxonomy" id="299255"/>
    <lineage>
        <taxon>Bacteria</taxon>
        <taxon>Pseudomonadati</taxon>
        <taxon>Pseudomonadota</taxon>
        <taxon>Gammaproteobacteria</taxon>
        <taxon>Alteromonadales</taxon>
        <taxon>Ferrimonadaceae</taxon>
        <taxon>Ferrimonas</taxon>
    </lineage>
</organism>
<dbReference type="Proteomes" id="UP000184268">
    <property type="component" value="Unassembled WGS sequence"/>
</dbReference>
<dbReference type="Pfam" id="PF10604">
    <property type="entry name" value="Polyketide_cyc2"/>
    <property type="match status" value="1"/>
</dbReference>
<gene>
    <name evidence="1" type="ORF">SAMN02745129_0237</name>
</gene>
<reference evidence="1 2" key="1">
    <citation type="submission" date="2016-11" db="EMBL/GenBank/DDBJ databases">
        <authorList>
            <person name="Jaros S."/>
            <person name="Januszkiewicz K."/>
            <person name="Wedrychowicz H."/>
        </authorList>
    </citation>
    <scope>NUCLEOTIDE SEQUENCE [LARGE SCALE GENOMIC DNA]</scope>
    <source>
        <strain evidence="1 2">DSM 16917</strain>
    </source>
</reference>
<accession>A0A1M5ZFU6</accession>
<dbReference type="InterPro" id="IPR019587">
    <property type="entry name" value="Polyketide_cyclase/dehydratase"/>
</dbReference>
<sequence length="147" mass="17298">MKYQCDVVIDLPREQVVALFDNPDNLPRWQPDLLSFEPLQGVPGQPGSTCRLLYRMGKREVEMVETVLVRDLPEQFSARYQAKGVDNRCDNRFDSEGARTRWRMESEFQFRGWLKLMGWLMPGVFRKQTLQMMNQFKNFAESSSKQP</sequence>
<protein>
    <submittedName>
        <fullName evidence="1">Polyketide cyclase / dehydrase and lipid transport</fullName>
    </submittedName>
</protein>
<dbReference type="Gene3D" id="3.30.530.20">
    <property type="match status" value="1"/>
</dbReference>
<dbReference type="InterPro" id="IPR023393">
    <property type="entry name" value="START-like_dom_sf"/>
</dbReference>
<dbReference type="AlphaFoldDB" id="A0A1M5ZFU6"/>
<dbReference type="RefSeq" id="WP_067662314.1">
    <property type="nucleotide sequence ID" value="NZ_FQXG01000011.1"/>
</dbReference>
<proteinExistence type="predicted"/>
<dbReference type="EMBL" id="FQXG01000011">
    <property type="protein sequence ID" value="SHI23034.1"/>
    <property type="molecule type" value="Genomic_DNA"/>
</dbReference>
<evidence type="ECO:0000313" key="1">
    <source>
        <dbReference type="EMBL" id="SHI23034.1"/>
    </source>
</evidence>
<evidence type="ECO:0000313" key="2">
    <source>
        <dbReference type="Proteomes" id="UP000184268"/>
    </source>
</evidence>
<keyword evidence="2" id="KW-1185">Reference proteome</keyword>
<dbReference type="SUPFAM" id="SSF55961">
    <property type="entry name" value="Bet v1-like"/>
    <property type="match status" value="1"/>
</dbReference>
<name>A0A1M5ZFU6_9GAMM</name>
<dbReference type="CDD" id="cd07812">
    <property type="entry name" value="SRPBCC"/>
    <property type="match status" value="1"/>
</dbReference>